<comment type="caution">
    <text evidence="2">The sequence shown here is derived from an EMBL/GenBank/DDBJ whole genome shotgun (WGS) entry which is preliminary data.</text>
</comment>
<name>A0AAV8C112_9POAL</name>
<dbReference type="AlphaFoldDB" id="A0AAV8C112"/>
<dbReference type="InterPro" id="IPR005174">
    <property type="entry name" value="KIB1-4_b-propeller"/>
</dbReference>
<dbReference type="Proteomes" id="UP001140206">
    <property type="component" value="Chromosome 5"/>
</dbReference>
<accession>A0AAV8C112</accession>
<reference evidence="2" key="1">
    <citation type="submission" date="2022-08" db="EMBL/GenBank/DDBJ databases">
        <authorList>
            <person name="Marques A."/>
        </authorList>
    </citation>
    <scope>NUCLEOTIDE SEQUENCE</scope>
    <source>
        <strain evidence="2">RhyPub2mFocal</strain>
        <tissue evidence="2">Leaves</tissue>
    </source>
</reference>
<feature type="domain" description="KIB1-4 beta-propeller" evidence="1">
    <location>
        <begin position="65"/>
        <end position="302"/>
    </location>
</feature>
<proteinExistence type="predicted"/>
<dbReference type="SUPFAM" id="SSF69322">
    <property type="entry name" value="Tricorn protease domain 2"/>
    <property type="match status" value="1"/>
</dbReference>
<dbReference type="PANTHER" id="PTHR44259">
    <property type="entry name" value="OS07G0183000 PROTEIN-RELATED"/>
    <property type="match status" value="1"/>
</dbReference>
<evidence type="ECO:0000313" key="3">
    <source>
        <dbReference type="Proteomes" id="UP001140206"/>
    </source>
</evidence>
<dbReference type="PANTHER" id="PTHR44259:SF114">
    <property type="entry name" value="OS06G0707300 PROTEIN"/>
    <property type="match status" value="1"/>
</dbReference>
<gene>
    <name evidence="2" type="ORF">LUZ62_082899</name>
</gene>
<evidence type="ECO:0000313" key="2">
    <source>
        <dbReference type="EMBL" id="KAJ4748494.1"/>
    </source>
</evidence>
<dbReference type="InterPro" id="IPR050942">
    <property type="entry name" value="F-box_BR-signaling"/>
</dbReference>
<organism evidence="2 3">
    <name type="scientific">Rhynchospora pubera</name>
    <dbReference type="NCBI Taxonomy" id="906938"/>
    <lineage>
        <taxon>Eukaryota</taxon>
        <taxon>Viridiplantae</taxon>
        <taxon>Streptophyta</taxon>
        <taxon>Embryophyta</taxon>
        <taxon>Tracheophyta</taxon>
        <taxon>Spermatophyta</taxon>
        <taxon>Magnoliopsida</taxon>
        <taxon>Liliopsida</taxon>
        <taxon>Poales</taxon>
        <taxon>Cyperaceae</taxon>
        <taxon>Cyperoideae</taxon>
        <taxon>Rhynchosporeae</taxon>
        <taxon>Rhynchospora</taxon>
    </lineage>
</organism>
<sequence>MQLHFQLLMSLKIQPSELNYLVSAMEAKKVCKAWRFSTPITDQPQQFPWILVHGHGELESKFWWYSITSNKIYTIHAPKSFALLFGPSEGYIIAHHNLEIDNSSTYQLSLFNPLSNHEIPLPPIDIDDYGLFCYPWNHQTGEYVFCYHHGKLSFWHLGQNSWCKFNIGSYSISDTMLYYKNMIFILENETGVTKAVDMFTGTLIYVIPPTKDYSTRDFQYMVEALGDIFIVIQRSSGSILSESFDVYRLDANKSGSPYWVKVTSIGDQALFIDCRGALILKANDFASIKSNSIYFFCHNSIDKCDQVKRMDIETGTVKHLQDFFTREVPVWFVPNIYHL</sequence>
<dbReference type="EMBL" id="JAMFTS010000005">
    <property type="protein sequence ID" value="KAJ4748494.1"/>
    <property type="molecule type" value="Genomic_DNA"/>
</dbReference>
<evidence type="ECO:0000259" key="1">
    <source>
        <dbReference type="Pfam" id="PF03478"/>
    </source>
</evidence>
<keyword evidence="3" id="KW-1185">Reference proteome</keyword>
<dbReference type="Pfam" id="PF03478">
    <property type="entry name" value="Beta-prop_KIB1-4"/>
    <property type="match status" value="1"/>
</dbReference>
<protein>
    <submittedName>
        <fullName evidence="2">F-box domain-containing protein</fullName>
    </submittedName>
</protein>